<reference evidence="6" key="2">
    <citation type="submission" date="2023-05" db="EMBL/GenBank/DDBJ databases">
        <authorList>
            <consortium name="Lawrence Berkeley National Laboratory"/>
            <person name="Steindorff A."/>
            <person name="Hensen N."/>
            <person name="Bonometti L."/>
            <person name="Westerberg I."/>
            <person name="Brannstrom I.O."/>
            <person name="Guillou S."/>
            <person name="Cros-Aarteil S."/>
            <person name="Calhoun S."/>
            <person name="Haridas S."/>
            <person name="Kuo A."/>
            <person name="Mondo S."/>
            <person name="Pangilinan J."/>
            <person name="Riley R."/>
            <person name="Labutti K."/>
            <person name="Andreopoulos B."/>
            <person name="Lipzen A."/>
            <person name="Chen C."/>
            <person name="Yanf M."/>
            <person name="Daum C."/>
            <person name="Ng V."/>
            <person name="Clum A."/>
            <person name="Ohm R."/>
            <person name="Martin F."/>
            <person name="Silar P."/>
            <person name="Natvig D."/>
            <person name="Lalanne C."/>
            <person name="Gautier V."/>
            <person name="Ament-Velasquez S.L."/>
            <person name="Kruys A."/>
            <person name="Hutchinson M.I."/>
            <person name="Powell A.J."/>
            <person name="Barry K."/>
            <person name="Miller A.N."/>
            <person name="Grigoriev I.V."/>
            <person name="Debuchy R."/>
            <person name="Gladieux P."/>
            <person name="Thoren M.H."/>
            <person name="Johannesson H."/>
        </authorList>
    </citation>
    <scope>NUCLEOTIDE SEQUENCE</scope>
    <source>
        <strain evidence="6">CBS 123565</strain>
    </source>
</reference>
<comment type="similarity">
    <text evidence="4">Belongs to the alkaline phosphatase family.</text>
</comment>
<feature type="binding site" evidence="3">
    <location>
        <position position="176"/>
    </location>
    <ligand>
        <name>Zn(2+)</name>
        <dbReference type="ChEBI" id="CHEBI:29105"/>
        <label>2</label>
    </ligand>
</feature>
<dbReference type="SMART" id="SM00098">
    <property type="entry name" value="alkPPc"/>
    <property type="match status" value="1"/>
</dbReference>
<feature type="chain" id="PRO_5042920623" description="alkaline phosphatase" evidence="5">
    <location>
        <begin position="22"/>
        <end position="676"/>
    </location>
</feature>
<sequence>MLLNAHAVALCLAASLSAVSGQTFQRLGTCPDLGCVIPPDQQDFLPGQEFDIRFEIHAPKNGSEAFNNGVPDDKFSATIAKDGGKARSIAEFFKLSEPALEKWTFSWFEDLFARDAKTPSVVNVASKAYRRVALYAPGTYTVTLSYYSGKTTTAEWTVRPLATKKKAKNVIFFIGDGMTTNMITAARLLAHKTVNGRYQSHLALDDFPVVGHQMTHSIDSFITDSANSATALYSGHKSSVNALGVYADSSPDPLDDPKFETIVELLHRIWGSAWGAVSTAFIADATPAALTAHSRLRSTYGVLVDQALNGVQNYSWTGTGGPDVYFGTGAEQFLAGPGSYQGKDYYAEFAKKGYSVSLNKTSLAAAPNDKRALGIFCKSNLPVWLDRNVFTDNMASAKNDPSGADGPAKDLPGLKDMTLKAIDVLHKRGGKNGFFLMSEAASIDKQMHALDYDRALGDLLELDDTVRATMKKLEELGILDDTLVVVSADHGHGFDVFGSSDTKYFAAQTDDRAKREAIGVYQNSGLSQYTTPKPGVSYGTGANFPLNWDPRYVIAGGQGANPDHREQYGVGHKPREPAKVGANGEAYVNNEDRPNGFVVNGTLPTGDTQGVHSLTDVPVYARGPCQEAFGGTYSNIDVFFKMAGCLGLGWGKNVTEGAGGADGPGCHPKRATVELP</sequence>
<dbReference type="SUPFAM" id="SSF53649">
    <property type="entry name" value="Alkaline phosphatase-like"/>
    <property type="match status" value="1"/>
</dbReference>
<feature type="active site" description="Phosphoserine intermediate" evidence="2">
    <location>
        <position position="225"/>
    </location>
</feature>
<dbReference type="EMBL" id="MU853402">
    <property type="protein sequence ID" value="KAK4137529.1"/>
    <property type="molecule type" value="Genomic_DNA"/>
</dbReference>
<evidence type="ECO:0000256" key="3">
    <source>
        <dbReference type="PIRSR" id="PIRSR601952-2"/>
    </source>
</evidence>
<proteinExistence type="inferred from homology"/>
<comment type="caution">
    <text evidence="6">The sequence shown here is derived from an EMBL/GenBank/DDBJ whole genome shotgun (WGS) entry which is preliminary data.</text>
</comment>
<evidence type="ECO:0000256" key="2">
    <source>
        <dbReference type="PIRSR" id="PIRSR601952-1"/>
    </source>
</evidence>
<feature type="binding site" evidence="3">
    <location>
        <position position="612"/>
    </location>
    <ligand>
        <name>Zn(2+)</name>
        <dbReference type="ChEBI" id="CHEBI:29105"/>
        <label>2</label>
    </ligand>
</feature>
<evidence type="ECO:0000256" key="4">
    <source>
        <dbReference type="RuleBase" id="RU003946"/>
    </source>
</evidence>
<keyword evidence="3" id="KW-0479">Metal-binding</keyword>
<feature type="signal peptide" evidence="5">
    <location>
        <begin position="1"/>
        <end position="21"/>
    </location>
</feature>
<feature type="binding site" evidence="3">
    <location>
        <position position="490"/>
    </location>
    <ligand>
        <name>Zn(2+)</name>
        <dbReference type="ChEBI" id="CHEBI:29105"/>
        <label>2</label>
    </ligand>
</feature>
<dbReference type="Gene3D" id="3.40.720.10">
    <property type="entry name" value="Alkaline Phosphatase, subunit A"/>
    <property type="match status" value="1"/>
</dbReference>
<dbReference type="InterPro" id="IPR017850">
    <property type="entry name" value="Alkaline_phosphatase_core_sf"/>
</dbReference>
<dbReference type="AlphaFoldDB" id="A0AAN6ZHA3"/>
<keyword evidence="7" id="KW-1185">Reference proteome</keyword>
<feature type="binding site" evidence="3">
    <location>
        <position position="444"/>
    </location>
    <ligand>
        <name>Zn(2+)</name>
        <dbReference type="ChEBI" id="CHEBI:29105"/>
        <label>2</label>
    </ligand>
</feature>
<feature type="binding site" evidence="3">
    <location>
        <position position="439"/>
    </location>
    <ligand>
        <name>Mg(2+)</name>
        <dbReference type="ChEBI" id="CHEBI:18420"/>
    </ligand>
</feature>
<dbReference type="PANTHER" id="PTHR11596:SF72">
    <property type="entry name" value="ALKALINE PHOSPHATASE"/>
    <property type="match status" value="1"/>
</dbReference>
<comment type="cofactor">
    <cofactor evidence="3">
        <name>Zn(2+)</name>
        <dbReference type="ChEBI" id="CHEBI:29105"/>
    </cofactor>
    <text evidence="3">Binds 2 Zn(2+) ions.</text>
</comment>
<dbReference type="PANTHER" id="PTHR11596">
    <property type="entry name" value="ALKALINE PHOSPHATASE"/>
    <property type="match status" value="1"/>
</dbReference>
<evidence type="ECO:0000313" key="7">
    <source>
        <dbReference type="Proteomes" id="UP001304895"/>
    </source>
</evidence>
<dbReference type="InterPro" id="IPR001952">
    <property type="entry name" value="Alkaline_phosphatase"/>
</dbReference>
<feature type="binding site" evidence="3">
    <location>
        <position position="284"/>
    </location>
    <ligand>
        <name>Mg(2+)</name>
        <dbReference type="ChEBI" id="CHEBI:18420"/>
    </ligand>
</feature>
<organism evidence="6 7">
    <name type="scientific">Trichocladium antarcticum</name>
    <dbReference type="NCBI Taxonomy" id="1450529"/>
    <lineage>
        <taxon>Eukaryota</taxon>
        <taxon>Fungi</taxon>
        <taxon>Dikarya</taxon>
        <taxon>Ascomycota</taxon>
        <taxon>Pezizomycotina</taxon>
        <taxon>Sordariomycetes</taxon>
        <taxon>Sordariomycetidae</taxon>
        <taxon>Sordariales</taxon>
        <taxon>Chaetomiaceae</taxon>
        <taxon>Trichocladium</taxon>
    </lineage>
</organism>
<dbReference type="EC" id="3.1.3.1" evidence="1"/>
<feature type="binding site" evidence="3">
    <location>
        <position position="448"/>
    </location>
    <ligand>
        <name>Zn(2+)</name>
        <dbReference type="ChEBI" id="CHEBI:29105"/>
        <label>2</label>
    </ligand>
</feature>
<evidence type="ECO:0000256" key="5">
    <source>
        <dbReference type="SAM" id="SignalP"/>
    </source>
</evidence>
<dbReference type="PRINTS" id="PR00113">
    <property type="entry name" value="ALKPHPHTASE"/>
</dbReference>
<dbReference type="Pfam" id="PF00245">
    <property type="entry name" value="Alk_phosphatase"/>
    <property type="match status" value="1"/>
</dbReference>
<dbReference type="Proteomes" id="UP001304895">
    <property type="component" value="Unassembled WGS sequence"/>
</dbReference>
<feature type="binding site" evidence="3">
    <location>
        <position position="286"/>
    </location>
    <ligand>
        <name>Mg(2+)</name>
        <dbReference type="ChEBI" id="CHEBI:18420"/>
    </ligand>
</feature>
<dbReference type="GO" id="GO:0004035">
    <property type="term" value="F:alkaline phosphatase activity"/>
    <property type="evidence" value="ECO:0007669"/>
    <property type="project" value="UniProtKB-EC"/>
</dbReference>
<evidence type="ECO:0000313" key="6">
    <source>
        <dbReference type="EMBL" id="KAK4137529.1"/>
    </source>
</evidence>
<evidence type="ECO:0000256" key="1">
    <source>
        <dbReference type="ARBA" id="ARBA00012647"/>
    </source>
</evidence>
<keyword evidence="5" id="KW-0732">Signal</keyword>
<name>A0AAN6ZHA3_9PEZI</name>
<feature type="binding site" evidence="3">
    <location>
        <position position="176"/>
    </location>
    <ligand>
        <name>Mg(2+)</name>
        <dbReference type="ChEBI" id="CHEBI:18420"/>
    </ligand>
</feature>
<comment type="cofactor">
    <cofactor evidence="3">
        <name>Mg(2+)</name>
        <dbReference type="ChEBI" id="CHEBI:18420"/>
    </cofactor>
    <text evidence="3">Binds 1 Mg(2+) ion.</text>
</comment>
<keyword evidence="3" id="KW-0460">Magnesium</keyword>
<protein>
    <recommendedName>
        <fullName evidence="1">alkaline phosphatase</fullName>
        <ecNumber evidence="1">3.1.3.1</ecNumber>
    </recommendedName>
</protein>
<feature type="binding site" evidence="3">
    <location>
        <position position="489"/>
    </location>
    <ligand>
        <name>Zn(2+)</name>
        <dbReference type="ChEBI" id="CHEBI:29105"/>
        <label>2</label>
    </ligand>
</feature>
<keyword evidence="3" id="KW-0862">Zinc</keyword>
<gene>
    <name evidence="6" type="ORF">BT67DRAFT_447319</name>
</gene>
<dbReference type="GO" id="GO:0046872">
    <property type="term" value="F:metal ion binding"/>
    <property type="evidence" value="ECO:0007669"/>
    <property type="project" value="UniProtKB-KW"/>
</dbReference>
<reference evidence="6" key="1">
    <citation type="journal article" date="2023" name="Mol. Phylogenet. Evol.">
        <title>Genome-scale phylogeny and comparative genomics of the fungal order Sordariales.</title>
        <authorList>
            <person name="Hensen N."/>
            <person name="Bonometti L."/>
            <person name="Westerberg I."/>
            <person name="Brannstrom I.O."/>
            <person name="Guillou S."/>
            <person name="Cros-Aarteil S."/>
            <person name="Calhoun S."/>
            <person name="Haridas S."/>
            <person name="Kuo A."/>
            <person name="Mondo S."/>
            <person name="Pangilinan J."/>
            <person name="Riley R."/>
            <person name="LaButti K."/>
            <person name="Andreopoulos B."/>
            <person name="Lipzen A."/>
            <person name="Chen C."/>
            <person name="Yan M."/>
            <person name="Daum C."/>
            <person name="Ng V."/>
            <person name="Clum A."/>
            <person name="Steindorff A."/>
            <person name="Ohm R.A."/>
            <person name="Martin F."/>
            <person name="Silar P."/>
            <person name="Natvig D.O."/>
            <person name="Lalanne C."/>
            <person name="Gautier V."/>
            <person name="Ament-Velasquez S.L."/>
            <person name="Kruys A."/>
            <person name="Hutchinson M.I."/>
            <person name="Powell A.J."/>
            <person name="Barry K."/>
            <person name="Miller A.N."/>
            <person name="Grigoriev I.V."/>
            <person name="Debuchy R."/>
            <person name="Gladieux P."/>
            <person name="Hiltunen Thoren M."/>
            <person name="Johannesson H."/>
        </authorList>
    </citation>
    <scope>NUCLEOTIDE SEQUENCE</scope>
    <source>
        <strain evidence="6">CBS 123565</strain>
    </source>
</reference>
<accession>A0AAN6ZHA3</accession>
<dbReference type="CDD" id="cd16012">
    <property type="entry name" value="ALP"/>
    <property type="match status" value="1"/>
</dbReference>